<keyword evidence="1" id="KW-0805">Transcription regulation</keyword>
<reference evidence="5 6" key="1">
    <citation type="submission" date="2016-10" db="EMBL/GenBank/DDBJ databases">
        <authorList>
            <person name="de Groot N.N."/>
        </authorList>
    </citation>
    <scope>NUCLEOTIDE SEQUENCE [LARGE SCALE GENOMIC DNA]</scope>
    <source>
        <strain evidence="5 6">LMG 24775</strain>
    </source>
</reference>
<dbReference type="Gene3D" id="1.10.10.10">
    <property type="entry name" value="Winged helix-like DNA-binding domain superfamily/Winged helix DNA-binding domain"/>
    <property type="match status" value="1"/>
</dbReference>
<dbReference type="GeneID" id="94693578"/>
<sequence>MSSLPDQSPPAQADAASVQRHFMFTLGQVNKQWRRTLDRLLAPMGLTQALWMPLMHLARSPEAMRQKDLAHSLALDSSSVVRLVDGLAAQGWIERVDDSDRRVRKIQLTPAGHAQVEAVQGLLQQARAQVLGAVPPEELDAAYATLQRLLEAMAAEPACDTDLPDEQAA</sequence>
<proteinExistence type="predicted"/>
<dbReference type="GO" id="GO:0003677">
    <property type="term" value="F:DNA binding"/>
    <property type="evidence" value="ECO:0007669"/>
    <property type="project" value="UniProtKB-KW"/>
</dbReference>
<dbReference type="GO" id="GO:0003700">
    <property type="term" value="F:DNA-binding transcription factor activity"/>
    <property type="evidence" value="ECO:0007669"/>
    <property type="project" value="InterPro"/>
</dbReference>
<dbReference type="PRINTS" id="PR00598">
    <property type="entry name" value="HTHMARR"/>
</dbReference>
<gene>
    <name evidence="5" type="ORF">SAMN05421547_11513</name>
</gene>
<keyword evidence="2" id="KW-0238">DNA-binding</keyword>
<keyword evidence="3" id="KW-0804">Transcription</keyword>
<evidence type="ECO:0000256" key="2">
    <source>
        <dbReference type="ARBA" id="ARBA00023125"/>
    </source>
</evidence>
<dbReference type="InterPro" id="IPR000835">
    <property type="entry name" value="HTH_MarR-typ"/>
</dbReference>
<dbReference type="PANTHER" id="PTHR33164">
    <property type="entry name" value="TRANSCRIPTIONAL REGULATOR, MARR FAMILY"/>
    <property type="match status" value="1"/>
</dbReference>
<dbReference type="PROSITE" id="PS50995">
    <property type="entry name" value="HTH_MARR_2"/>
    <property type="match status" value="1"/>
</dbReference>
<dbReference type="PANTHER" id="PTHR33164:SF64">
    <property type="entry name" value="TRANSCRIPTIONAL REGULATOR SLYA"/>
    <property type="match status" value="1"/>
</dbReference>
<accession>A0A1H3R9E6</accession>
<dbReference type="InterPro" id="IPR036388">
    <property type="entry name" value="WH-like_DNA-bd_sf"/>
</dbReference>
<dbReference type="SMART" id="SM00347">
    <property type="entry name" value="HTH_MARR"/>
    <property type="match status" value="1"/>
</dbReference>
<evidence type="ECO:0000256" key="1">
    <source>
        <dbReference type="ARBA" id="ARBA00023015"/>
    </source>
</evidence>
<evidence type="ECO:0000313" key="5">
    <source>
        <dbReference type="EMBL" id="SDZ22287.1"/>
    </source>
</evidence>
<organism evidence="5 6">
    <name type="scientific">Delftia lacustris</name>
    <dbReference type="NCBI Taxonomy" id="558537"/>
    <lineage>
        <taxon>Bacteria</taxon>
        <taxon>Pseudomonadati</taxon>
        <taxon>Pseudomonadota</taxon>
        <taxon>Betaproteobacteria</taxon>
        <taxon>Burkholderiales</taxon>
        <taxon>Comamonadaceae</taxon>
        <taxon>Delftia</taxon>
    </lineage>
</organism>
<dbReference type="GO" id="GO:0006950">
    <property type="term" value="P:response to stress"/>
    <property type="evidence" value="ECO:0007669"/>
    <property type="project" value="TreeGrafter"/>
</dbReference>
<dbReference type="InterPro" id="IPR036390">
    <property type="entry name" value="WH_DNA-bd_sf"/>
</dbReference>
<dbReference type="RefSeq" id="WP_047217614.1">
    <property type="nucleotide sequence ID" value="NZ_CP141274.1"/>
</dbReference>
<feature type="domain" description="HTH marR-type" evidence="4">
    <location>
        <begin position="19"/>
        <end position="151"/>
    </location>
</feature>
<dbReference type="EMBL" id="FNPE01000015">
    <property type="protein sequence ID" value="SDZ22287.1"/>
    <property type="molecule type" value="Genomic_DNA"/>
</dbReference>
<protein>
    <submittedName>
        <fullName evidence="5">MarR family transcriptional regulator, transcriptional regulator for hemolysin</fullName>
    </submittedName>
</protein>
<dbReference type="SUPFAM" id="SSF46785">
    <property type="entry name" value="Winged helix' DNA-binding domain"/>
    <property type="match status" value="1"/>
</dbReference>
<evidence type="ECO:0000259" key="4">
    <source>
        <dbReference type="PROSITE" id="PS50995"/>
    </source>
</evidence>
<dbReference type="Proteomes" id="UP000183417">
    <property type="component" value="Unassembled WGS sequence"/>
</dbReference>
<dbReference type="AlphaFoldDB" id="A0A1H3R9E6"/>
<evidence type="ECO:0000313" key="6">
    <source>
        <dbReference type="Proteomes" id="UP000183417"/>
    </source>
</evidence>
<dbReference type="Pfam" id="PF12802">
    <property type="entry name" value="MarR_2"/>
    <property type="match status" value="1"/>
</dbReference>
<dbReference type="InterPro" id="IPR039422">
    <property type="entry name" value="MarR/SlyA-like"/>
</dbReference>
<evidence type="ECO:0000256" key="3">
    <source>
        <dbReference type="ARBA" id="ARBA00023163"/>
    </source>
</evidence>
<name>A0A1H3R9E6_9BURK</name>